<accession>A0A0F9PS75</accession>
<comment type="caution">
    <text evidence="1">The sequence shown here is derived from an EMBL/GenBank/DDBJ whole genome shotgun (WGS) entry which is preliminary data.</text>
</comment>
<proteinExistence type="predicted"/>
<gene>
    <name evidence="1" type="ORF">LCGC14_1182520</name>
</gene>
<organism evidence="1">
    <name type="scientific">marine sediment metagenome</name>
    <dbReference type="NCBI Taxonomy" id="412755"/>
    <lineage>
        <taxon>unclassified sequences</taxon>
        <taxon>metagenomes</taxon>
        <taxon>ecological metagenomes</taxon>
    </lineage>
</organism>
<name>A0A0F9PS75_9ZZZZ</name>
<evidence type="ECO:0000313" key="1">
    <source>
        <dbReference type="EMBL" id="KKM95997.1"/>
    </source>
</evidence>
<dbReference type="AlphaFoldDB" id="A0A0F9PS75"/>
<dbReference type="EMBL" id="LAZR01005936">
    <property type="protein sequence ID" value="KKM95997.1"/>
    <property type="molecule type" value="Genomic_DNA"/>
</dbReference>
<sequence>MPDKENLRAEIPEYAYISLARRGMEKISLDQCFLKNCDNNDIKLLEPFKKEEYEDENKQIKEIYIRCKKCEGIFILKLETLKNVGKSTKDDDGDPISMGMVYSLDENKNNLGHIGYY</sequence>
<reference evidence="1" key="1">
    <citation type="journal article" date="2015" name="Nature">
        <title>Complex archaea that bridge the gap between prokaryotes and eukaryotes.</title>
        <authorList>
            <person name="Spang A."/>
            <person name="Saw J.H."/>
            <person name="Jorgensen S.L."/>
            <person name="Zaremba-Niedzwiedzka K."/>
            <person name="Martijn J."/>
            <person name="Lind A.E."/>
            <person name="van Eijk R."/>
            <person name="Schleper C."/>
            <person name="Guy L."/>
            <person name="Ettema T.J."/>
        </authorList>
    </citation>
    <scope>NUCLEOTIDE SEQUENCE</scope>
</reference>
<protein>
    <submittedName>
        <fullName evidence="1">Uncharacterized protein</fullName>
    </submittedName>
</protein>